<organism evidence="2 3">
    <name type="scientific">Aliivibrio sifiae</name>
    <dbReference type="NCBI Taxonomy" id="566293"/>
    <lineage>
        <taxon>Bacteria</taxon>
        <taxon>Pseudomonadati</taxon>
        <taxon>Pseudomonadota</taxon>
        <taxon>Gammaproteobacteria</taxon>
        <taxon>Vibrionales</taxon>
        <taxon>Vibrionaceae</taxon>
        <taxon>Aliivibrio</taxon>
    </lineage>
</organism>
<dbReference type="Proteomes" id="UP001156660">
    <property type="component" value="Unassembled WGS sequence"/>
</dbReference>
<accession>A0A2S7X6S2</accession>
<sequence>MKLLEYKTERSIITLFYEDGTFLYNSSYLNITLLFLENNKKHTSKMGMNILNLIDSSWIEKYESLILDNYFDSDNEFK</sequence>
<reference evidence="1" key="4">
    <citation type="submission" date="2023-01" db="EMBL/GenBank/DDBJ databases">
        <title>Draft genome sequence of Aliivibrio sifiae strain NBRC 105001.</title>
        <authorList>
            <person name="Sun Q."/>
            <person name="Mori K."/>
        </authorList>
    </citation>
    <scope>NUCLEOTIDE SEQUENCE</scope>
    <source>
        <strain evidence="1">NBRC 105001</strain>
    </source>
</reference>
<reference evidence="4" key="3">
    <citation type="journal article" date="2019" name="Int. J. Syst. Evol. Microbiol.">
        <title>The Global Catalogue of Microorganisms (GCM) 10K type strain sequencing project: providing services to taxonomists for standard genome sequencing and annotation.</title>
        <authorList>
            <consortium name="The Broad Institute Genomics Platform"/>
            <consortium name="The Broad Institute Genome Sequencing Center for Infectious Disease"/>
            <person name="Wu L."/>
            <person name="Ma J."/>
        </authorList>
    </citation>
    <scope>NUCLEOTIDE SEQUENCE [LARGE SCALE GENOMIC DNA]</scope>
    <source>
        <strain evidence="4">NBRC 105001</strain>
    </source>
</reference>
<evidence type="ECO:0000313" key="3">
    <source>
        <dbReference type="Proteomes" id="UP000239273"/>
    </source>
</evidence>
<dbReference type="Proteomes" id="UP000239273">
    <property type="component" value="Unassembled WGS sequence"/>
</dbReference>
<keyword evidence="4" id="KW-1185">Reference proteome</keyword>
<evidence type="ECO:0000313" key="1">
    <source>
        <dbReference type="EMBL" id="GLR73815.1"/>
    </source>
</evidence>
<name>A0A2S7X6S2_9GAMM</name>
<dbReference type="EMBL" id="BSOU01000002">
    <property type="protein sequence ID" value="GLR73815.1"/>
    <property type="molecule type" value="Genomic_DNA"/>
</dbReference>
<proteinExistence type="predicted"/>
<protein>
    <submittedName>
        <fullName evidence="2">Uncharacterized protein</fullName>
    </submittedName>
</protein>
<gene>
    <name evidence="2" type="ORF">BTO23_13050</name>
    <name evidence="1" type="ORF">GCM10007855_06890</name>
</gene>
<comment type="caution">
    <text evidence="2">The sequence shown here is derived from an EMBL/GenBank/DDBJ whole genome shotgun (WGS) entry which is preliminary data.</text>
</comment>
<dbReference type="AlphaFoldDB" id="A0A2S7X6S2"/>
<reference evidence="1" key="1">
    <citation type="journal article" date="2014" name="Int. J. Syst. Evol. Microbiol.">
        <title>Complete genome of a new Firmicutes species belonging to the dominant human colonic microbiota ('Ruminococcus bicirculans') reveals two chromosomes and a selective capacity to utilize plant glucans.</title>
        <authorList>
            <consortium name="NISC Comparative Sequencing Program"/>
            <person name="Wegmann U."/>
            <person name="Louis P."/>
            <person name="Goesmann A."/>
            <person name="Henrissat B."/>
            <person name="Duncan S.H."/>
            <person name="Flint H.J."/>
        </authorList>
    </citation>
    <scope>NUCLEOTIDE SEQUENCE</scope>
    <source>
        <strain evidence="1">NBRC 105001</strain>
    </source>
</reference>
<evidence type="ECO:0000313" key="4">
    <source>
        <dbReference type="Proteomes" id="UP001156660"/>
    </source>
</evidence>
<dbReference type="EMBL" id="MSCP01000002">
    <property type="protein sequence ID" value="PQJ87053.1"/>
    <property type="molecule type" value="Genomic_DNA"/>
</dbReference>
<reference evidence="2 3" key="2">
    <citation type="submission" date="2016-12" db="EMBL/GenBank/DDBJ databases">
        <title>Diversity of luminous bacteria.</title>
        <authorList>
            <person name="Yoshizawa S."/>
            <person name="Kogure K."/>
        </authorList>
    </citation>
    <scope>NUCLEOTIDE SEQUENCE [LARGE SCALE GENOMIC DNA]</scope>
    <source>
        <strain evidence="2 3">NBRC 105001</strain>
    </source>
</reference>
<evidence type="ECO:0000313" key="2">
    <source>
        <dbReference type="EMBL" id="PQJ87053.1"/>
    </source>
</evidence>